<accession>A0A1N7MSB2</accession>
<keyword evidence="5" id="KW-1185">Reference proteome</keyword>
<evidence type="ECO:0000313" key="4">
    <source>
        <dbReference type="Proteomes" id="UP000186246"/>
    </source>
</evidence>
<keyword evidence="2" id="KW-0489">Methyltransferase</keyword>
<protein>
    <submittedName>
        <fullName evidence="2">Cysteine methyltransferase</fullName>
    </submittedName>
    <submittedName>
        <fullName evidence="3">NIL domain-containing protein</fullName>
    </submittedName>
</protein>
<organism evidence="3 4">
    <name type="scientific">Chryseobacterium piscicola</name>
    <dbReference type="NCBI Taxonomy" id="551459"/>
    <lineage>
        <taxon>Bacteria</taxon>
        <taxon>Pseudomonadati</taxon>
        <taxon>Bacteroidota</taxon>
        <taxon>Flavobacteriia</taxon>
        <taxon>Flavobacteriales</taxon>
        <taxon>Weeksellaceae</taxon>
        <taxon>Chryseobacterium group</taxon>
        <taxon>Chryseobacterium</taxon>
    </lineage>
</organism>
<dbReference type="SUPFAM" id="SSF55021">
    <property type="entry name" value="ACT-like"/>
    <property type="match status" value="1"/>
</dbReference>
<proteinExistence type="predicted"/>
<dbReference type="AlphaFoldDB" id="A0A1N7MSB2"/>
<gene>
    <name evidence="2" type="ORF">B0A70_09295</name>
    <name evidence="3" type="ORF">SAMN05421796_105190</name>
</gene>
<dbReference type="GO" id="GO:0008168">
    <property type="term" value="F:methyltransferase activity"/>
    <property type="evidence" value="ECO:0007669"/>
    <property type="project" value="UniProtKB-KW"/>
</dbReference>
<dbReference type="RefSeq" id="WP_076451843.1">
    <property type="nucleotide sequence ID" value="NZ_FTOJ01000005.1"/>
</dbReference>
<reference evidence="3" key="3">
    <citation type="submission" date="2017-01" db="EMBL/GenBank/DDBJ databases">
        <authorList>
            <person name="Mah S.A."/>
            <person name="Swanson W.J."/>
            <person name="Moy G.W."/>
            <person name="Vacquier V.D."/>
        </authorList>
    </citation>
    <scope>NUCLEOTIDE SEQUENCE [LARGE SCALE GENOMIC DNA]</scope>
    <source>
        <strain evidence="3">DSM 21068</strain>
    </source>
</reference>
<dbReference type="InterPro" id="IPR045865">
    <property type="entry name" value="ACT-like_dom_sf"/>
</dbReference>
<evidence type="ECO:0000259" key="1">
    <source>
        <dbReference type="Pfam" id="PF09383"/>
    </source>
</evidence>
<evidence type="ECO:0000313" key="2">
    <source>
        <dbReference type="EMBL" id="PQA93346.1"/>
    </source>
</evidence>
<dbReference type="Proteomes" id="UP000238314">
    <property type="component" value="Unassembled WGS sequence"/>
</dbReference>
<dbReference type="Proteomes" id="UP000186246">
    <property type="component" value="Unassembled WGS sequence"/>
</dbReference>
<dbReference type="OrthoDB" id="1262890at2"/>
<dbReference type="Pfam" id="PF09383">
    <property type="entry name" value="NIL"/>
    <property type="match status" value="1"/>
</dbReference>
<sequence length="100" mass="11991">MITKQLFLPQKHNINHKELILEIELNGKMKFDILLNAIYNEMGVHYKVVNANVEYFNGNDFGSFQLYLNTTKEEFENLEYFLNKNKLLNTNVEYLCKKYF</sequence>
<dbReference type="InterPro" id="IPR018449">
    <property type="entry name" value="NIL_domain"/>
</dbReference>
<dbReference type="EMBL" id="FTOJ01000005">
    <property type="protein sequence ID" value="SIS89025.1"/>
    <property type="molecule type" value="Genomic_DNA"/>
</dbReference>
<name>A0A1N7MSB2_9FLAO</name>
<dbReference type="GO" id="GO:0032259">
    <property type="term" value="P:methylation"/>
    <property type="evidence" value="ECO:0007669"/>
    <property type="project" value="UniProtKB-KW"/>
</dbReference>
<reference evidence="2 5" key="1">
    <citation type="submission" date="2016-11" db="EMBL/GenBank/DDBJ databases">
        <title>Whole genomes of Flavobacteriaceae.</title>
        <authorList>
            <person name="Stine C."/>
            <person name="Li C."/>
            <person name="Tadesse D."/>
        </authorList>
    </citation>
    <scope>NUCLEOTIDE SEQUENCE [LARGE SCALE GENOMIC DNA]</scope>
    <source>
        <strain evidence="2 5">DSM 21068</strain>
    </source>
</reference>
<evidence type="ECO:0000313" key="5">
    <source>
        <dbReference type="Proteomes" id="UP000238314"/>
    </source>
</evidence>
<dbReference type="EMBL" id="MUGO01000013">
    <property type="protein sequence ID" value="PQA93346.1"/>
    <property type="molecule type" value="Genomic_DNA"/>
</dbReference>
<keyword evidence="2" id="KW-0808">Transferase</keyword>
<dbReference type="STRING" id="551459.SAMN05421796_105190"/>
<evidence type="ECO:0000313" key="3">
    <source>
        <dbReference type="EMBL" id="SIS89025.1"/>
    </source>
</evidence>
<dbReference type="Gene3D" id="3.30.70.260">
    <property type="match status" value="1"/>
</dbReference>
<feature type="domain" description="NIL" evidence="1">
    <location>
        <begin position="20"/>
        <end position="86"/>
    </location>
</feature>
<reference evidence="4" key="2">
    <citation type="submission" date="2017-01" db="EMBL/GenBank/DDBJ databases">
        <authorList>
            <person name="Varghese N."/>
            <person name="Submissions S."/>
        </authorList>
    </citation>
    <scope>NUCLEOTIDE SEQUENCE [LARGE SCALE GENOMIC DNA]</scope>
    <source>
        <strain evidence="4">DSM 21068</strain>
    </source>
</reference>